<dbReference type="Proteomes" id="UP000199687">
    <property type="component" value="Unassembled WGS sequence"/>
</dbReference>
<feature type="transmembrane region" description="Helical" evidence="1">
    <location>
        <begin position="6"/>
        <end position="26"/>
    </location>
</feature>
<gene>
    <name evidence="2" type="ORF">SAMN04487944_13220</name>
</gene>
<dbReference type="AlphaFoldDB" id="A0A1H9W1K6"/>
<evidence type="ECO:0000313" key="3">
    <source>
        <dbReference type="Proteomes" id="UP000199687"/>
    </source>
</evidence>
<dbReference type="RefSeq" id="WP_089744374.1">
    <property type="nucleotide sequence ID" value="NZ_FOGL01000032.1"/>
</dbReference>
<dbReference type="EMBL" id="FOGL01000032">
    <property type="protein sequence ID" value="SES27802.1"/>
    <property type="molecule type" value="Genomic_DNA"/>
</dbReference>
<evidence type="ECO:0000313" key="2">
    <source>
        <dbReference type="EMBL" id="SES27802.1"/>
    </source>
</evidence>
<organism evidence="2 3">
    <name type="scientific">Gracilibacillus ureilyticus</name>
    <dbReference type="NCBI Taxonomy" id="531814"/>
    <lineage>
        <taxon>Bacteria</taxon>
        <taxon>Bacillati</taxon>
        <taxon>Bacillota</taxon>
        <taxon>Bacilli</taxon>
        <taxon>Bacillales</taxon>
        <taxon>Bacillaceae</taxon>
        <taxon>Gracilibacillus</taxon>
    </lineage>
</organism>
<keyword evidence="1" id="KW-0812">Transmembrane</keyword>
<protein>
    <submittedName>
        <fullName evidence="2">Uncharacterized protein</fullName>
    </submittedName>
</protein>
<sequence length="185" mass="21868">MRKGTFITIVLILSLIVNVVLFIQLFSRNEERLAHFEEVHNGIRYASELGDILNRGYSELSLDKKVEYLTAIHWSLTLSAWTLEDLEPDSKEYRNFTSLLIVYREIPTELKDQLRDEIEDKIVSNLLSIWLQDMDRINDSFQHFELPDSSDKEIQRLLDALIDELEYENELLEEYKQIWNSNTPS</sequence>
<keyword evidence="1" id="KW-1133">Transmembrane helix</keyword>
<dbReference type="STRING" id="531814.SAMN04487944_13220"/>
<proteinExistence type="predicted"/>
<keyword evidence="3" id="KW-1185">Reference proteome</keyword>
<evidence type="ECO:0000256" key="1">
    <source>
        <dbReference type="SAM" id="Phobius"/>
    </source>
</evidence>
<accession>A0A1H9W1K6</accession>
<dbReference type="OrthoDB" id="2888307at2"/>
<name>A0A1H9W1K6_9BACI</name>
<keyword evidence="1" id="KW-0472">Membrane</keyword>
<reference evidence="2 3" key="1">
    <citation type="submission" date="2016-10" db="EMBL/GenBank/DDBJ databases">
        <authorList>
            <person name="de Groot N.N."/>
        </authorList>
    </citation>
    <scope>NUCLEOTIDE SEQUENCE [LARGE SCALE GENOMIC DNA]</scope>
    <source>
        <strain evidence="2 3">CGMCC 1.7727</strain>
    </source>
</reference>